<evidence type="ECO:0000256" key="1">
    <source>
        <dbReference type="SAM" id="Phobius"/>
    </source>
</evidence>
<keyword evidence="1" id="KW-1133">Transmembrane helix</keyword>
<accession>A0ABV5GZ26</accession>
<dbReference type="Proteomes" id="UP001589590">
    <property type="component" value="Unassembled WGS sequence"/>
</dbReference>
<keyword evidence="3" id="KW-1185">Reference proteome</keyword>
<sequence length="66" mass="7615">MLNPKKINTAIVGMGLITFCFVYFCKAELSTLNLPYWIGLYAGWIISELFLLRAIGDFKYVDFSKR</sequence>
<evidence type="ECO:0000313" key="2">
    <source>
        <dbReference type="EMBL" id="MFB9104910.1"/>
    </source>
</evidence>
<proteinExistence type="predicted"/>
<keyword evidence="1" id="KW-0812">Transmembrane</keyword>
<comment type="caution">
    <text evidence="2">The sequence shown here is derived from an EMBL/GenBank/DDBJ whole genome shotgun (WGS) entry which is preliminary data.</text>
</comment>
<keyword evidence="1" id="KW-0472">Membrane</keyword>
<organism evidence="2 3">
    <name type="scientific">Algibacter miyuki</name>
    <dbReference type="NCBI Taxonomy" id="1306933"/>
    <lineage>
        <taxon>Bacteria</taxon>
        <taxon>Pseudomonadati</taxon>
        <taxon>Bacteroidota</taxon>
        <taxon>Flavobacteriia</taxon>
        <taxon>Flavobacteriales</taxon>
        <taxon>Flavobacteriaceae</taxon>
        <taxon>Algibacter</taxon>
    </lineage>
</organism>
<evidence type="ECO:0000313" key="3">
    <source>
        <dbReference type="Proteomes" id="UP001589590"/>
    </source>
</evidence>
<feature type="transmembrane region" description="Helical" evidence="1">
    <location>
        <begin position="36"/>
        <end position="56"/>
    </location>
</feature>
<reference evidence="2 3" key="1">
    <citation type="submission" date="2024-09" db="EMBL/GenBank/DDBJ databases">
        <authorList>
            <person name="Sun Q."/>
            <person name="Mori K."/>
        </authorList>
    </citation>
    <scope>NUCLEOTIDE SEQUENCE [LARGE SCALE GENOMIC DNA]</scope>
    <source>
        <strain evidence="2 3">CECT 8300</strain>
    </source>
</reference>
<dbReference type="RefSeq" id="WP_290273050.1">
    <property type="nucleotide sequence ID" value="NZ_JAUFQP010000013.1"/>
</dbReference>
<name>A0ABV5GZ26_9FLAO</name>
<feature type="transmembrane region" description="Helical" evidence="1">
    <location>
        <begin position="7"/>
        <end position="24"/>
    </location>
</feature>
<protein>
    <submittedName>
        <fullName evidence="2">DUF3995 domain-containing protein</fullName>
    </submittedName>
</protein>
<dbReference type="EMBL" id="JBHMFA010000005">
    <property type="protein sequence ID" value="MFB9104910.1"/>
    <property type="molecule type" value="Genomic_DNA"/>
</dbReference>
<gene>
    <name evidence="2" type="ORF">ACFFU1_08365</name>
</gene>